<gene>
    <name evidence="14" type="ORF">GYA93_09255</name>
</gene>
<dbReference type="GO" id="GO:0016989">
    <property type="term" value="F:sigma factor antagonist activity"/>
    <property type="evidence" value="ECO:0007669"/>
    <property type="project" value="TreeGrafter"/>
</dbReference>
<evidence type="ECO:0000259" key="13">
    <source>
        <dbReference type="Pfam" id="PF22618"/>
    </source>
</evidence>
<dbReference type="PANTHER" id="PTHR37461:SF1">
    <property type="entry name" value="ANTI-SIGMA-K FACTOR RSKA"/>
    <property type="match status" value="1"/>
</dbReference>
<name>A0A7K3LNI9_9ACTN</name>
<dbReference type="Pfam" id="PF10099">
    <property type="entry name" value="RskA_C"/>
    <property type="match status" value="1"/>
</dbReference>
<evidence type="ECO:0000256" key="1">
    <source>
        <dbReference type="ARBA" id="ARBA00004162"/>
    </source>
</evidence>
<organism evidence="14 15">
    <name type="scientific">Gordonia desulfuricans</name>
    <dbReference type="NCBI Taxonomy" id="89051"/>
    <lineage>
        <taxon>Bacteria</taxon>
        <taxon>Bacillati</taxon>
        <taxon>Actinomycetota</taxon>
        <taxon>Actinomycetes</taxon>
        <taxon>Mycobacteriales</taxon>
        <taxon>Gordoniaceae</taxon>
        <taxon>Gordonia</taxon>
    </lineage>
</organism>
<dbReference type="InterPro" id="IPR051474">
    <property type="entry name" value="Anti-sigma-K/W_factor"/>
</dbReference>
<dbReference type="InterPro" id="IPR018764">
    <property type="entry name" value="RskA_C"/>
</dbReference>
<evidence type="ECO:0000313" key="15">
    <source>
        <dbReference type="Proteomes" id="UP000466307"/>
    </source>
</evidence>
<feature type="domain" description="Anti-sigma-K factor RskA N-terminal" evidence="13">
    <location>
        <begin position="6"/>
        <end position="53"/>
    </location>
</feature>
<evidence type="ECO:0000313" key="14">
    <source>
        <dbReference type="EMBL" id="NDK89763.1"/>
    </source>
</evidence>
<feature type="region of interest" description="Disordered" evidence="10">
    <location>
        <begin position="78"/>
        <end position="107"/>
    </location>
</feature>
<evidence type="ECO:0000259" key="12">
    <source>
        <dbReference type="Pfam" id="PF10099"/>
    </source>
</evidence>
<comment type="subcellular location">
    <subcellularLocation>
        <location evidence="1">Cell membrane</location>
        <topology evidence="1">Single-pass membrane protein</topology>
    </subcellularLocation>
</comment>
<evidence type="ECO:0000256" key="4">
    <source>
        <dbReference type="ARBA" id="ARBA00022989"/>
    </source>
</evidence>
<dbReference type="InterPro" id="IPR041916">
    <property type="entry name" value="Anti_sigma_zinc_sf"/>
</dbReference>
<evidence type="ECO:0000256" key="6">
    <source>
        <dbReference type="ARBA" id="ARBA00023136"/>
    </source>
</evidence>
<dbReference type="EMBL" id="JAADZU010000023">
    <property type="protein sequence ID" value="NDK89763.1"/>
    <property type="molecule type" value="Genomic_DNA"/>
</dbReference>
<feature type="transmembrane region" description="Helical" evidence="11">
    <location>
        <begin position="112"/>
        <end position="132"/>
    </location>
</feature>
<evidence type="ECO:0000256" key="10">
    <source>
        <dbReference type="SAM" id="MobiDB-lite"/>
    </source>
</evidence>
<keyword evidence="6 11" id="KW-0472">Membrane</keyword>
<dbReference type="GO" id="GO:0006417">
    <property type="term" value="P:regulation of translation"/>
    <property type="evidence" value="ECO:0007669"/>
    <property type="project" value="TreeGrafter"/>
</dbReference>
<dbReference type="InterPro" id="IPR053877">
    <property type="entry name" value="RskA_N"/>
</dbReference>
<proteinExistence type="predicted"/>
<evidence type="ECO:0000256" key="9">
    <source>
        <dbReference type="ARBA" id="ARBA00030803"/>
    </source>
</evidence>
<protein>
    <recommendedName>
        <fullName evidence="9">Regulator of SigK</fullName>
    </recommendedName>
    <alternativeName>
        <fullName evidence="8">Sigma-K anti-sigma factor RskA</fullName>
    </alternativeName>
</protein>
<keyword evidence="2" id="KW-1003">Cell membrane</keyword>
<reference evidence="14 15" key="1">
    <citation type="submission" date="2020-01" db="EMBL/GenBank/DDBJ databases">
        <title>Investigation of new actinobacteria for the biodesulphurisation of diesel fuel.</title>
        <authorList>
            <person name="Athi Narayanan S.M."/>
        </authorList>
    </citation>
    <scope>NUCLEOTIDE SEQUENCE [LARGE SCALE GENOMIC DNA]</scope>
    <source>
        <strain evidence="14 15">213E</strain>
    </source>
</reference>
<dbReference type="Proteomes" id="UP000466307">
    <property type="component" value="Unassembled WGS sequence"/>
</dbReference>
<evidence type="ECO:0000256" key="2">
    <source>
        <dbReference type="ARBA" id="ARBA00022475"/>
    </source>
</evidence>
<keyword evidence="3 11" id="KW-0812">Transmembrane</keyword>
<keyword evidence="15" id="KW-1185">Reference proteome</keyword>
<keyword evidence="7" id="KW-0804">Transcription</keyword>
<sequence length="257" mass="26425">MSDDELLDLAPILGLHGLSPAELDSVRRRRALADAQTRLEFDDLVRHTREAMATVSTTTVTEPPATLRVRLLEAIGTDSADDSPAVDTEPAPPEPIPLVPRQDRSRRNPRRLAYAVAAAAVAIAVGGLGWAIGSGLSTQQAPTEPATAQQVFTAGDVRSASGAVAGGQATLTYSDTADAGVLVMNDVPPPQPGSVYQMWLLGPNGATSAGTMTDKDVAPSTTAVIPHLGDATALAFTVEPPGGSASPGAIVAELPLR</sequence>
<evidence type="ECO:0000256" key="8">
    <source>
        <dbReference type="ARBA" id="ARBA00029829"/>
    </source>
</evidence>
<evidence type="ECO:0000256" key="3">
    <source>
        <dbReference type="ARBA" id="ARBA00022692"/>
    </source>
</evidence>
<dbReference type="AlphaFoldDB" id="A0A7K3LNI9"/>
<dbReference type="GO" id="GO:0005886">
    <property type="term" value="C:plasma membrane"/>
    <property type="evidence" value="ECO:0007669"/>
    <property type="project" value="UniProtKB-SubCell"/>
</dbReference>
<dbReference type="PANTHER" id="PTHR37461">
    <property type="entry name" value="ANTI-SIGMA-K FACTOR RSKA"/>
    <property type="match status" value="1"/>
</dbReference>
<evidence type="ECO:0000256" key="11">
    <source>
        <dbReference type="SAM" id="Phobius"/>
    </source>
</evidence>
<keyword evidence="4 11" id="KW-1133">Transmembrane helix</keyword>
<feature type="domain" description="Anti-sigma K factor RskA C-terminal" evidence="12">
    <location>
        <begin position="115"/>
        <end position="248"/>
    </location>
</feature>
<keyword evidence="5" id="KW-0805">Transcription regulation</keyword>
<dbReference type="Pfam" id="PF22618">
    <property type="entry name" value="RskA_N"/>
    <property type="match status" value="1"/>
</dbReference>
<dbReference type="Gene3D" id="1.10.10.1320">
    <property type="entry name" value="Anti-sigma factor, zinc-finger domain"/>
    <property type="match status" value="1"/>
</dbReference>
<accession>A0A7K3LNI9</accession>
<evidence type="ECO:0000256" key="7">
    <source>
        <dbReference type="ARBA" id="ARBA00023163"/>
    </source>
</evidence>
<dbReference type="RefSeq" id="WP_059036675.1">
    <property type="nucleotide sequence ID" value="NZ_JAADZU010000023.1"/>
</dbReference>
<evidence type="ECO:0000256" key="5">
    <source>
        <dbReference type="ARBA" id="ARBA00023015"/>
    </source>
</evidence>
<comment type="caution">
    <text evidence="14">The sequence shown here is derived from an EMBL/GenBank/DDBJ whole genome shotgun (WGS) entry which is preliminary data.</text>
</comment>